<evidence type="ECO:0000256" key="3">
    <source>
        <dbReference type="ARBA" id="ARBA00022490"/>
    </source>
</evidence>
<dbReference type="InterPro" id="IPR001752">
    <property type="entry name" value="Kinesin_motor_dom"/>
</dbReference>
<dbReference type="Pfam" id="PF00169">
    <property type="entry name" value="PH"/>
    <property type="match status" value="1"/>
</dbReference>
<dbReference type="GO" id="GO:0048490">
    <property type="term" value="P:anterograde synaptic vesicle transport"/>
    <property type="evidence" value="ECO:0007669"/>
    <property type="project" value="UniProtKB-ARBA"/>
</dbReference>
<comment type="function">
    <text evidence="10">Required for presynaptic maturation, has a role in axonal transport of dense-core vesicles carrying synaptic vesicle precursors, components required for the morphological transformation of axonal growth cones to mature boutons.</text>
</comment>
<evidence type="ECO:0000256" key="2">
    <source>
        <dbReference type="ARBA" id="ARBA00020751"/>
    </source>
</evidence>
<dbReference type="PANTHER" id="PTHR47117:SF10">
    <property type="entry name" value="KINESIN-LIKE PROTEIN KIF1B"/>
    <property type="match status" value="1"/>
</dbReference>
<dbReference type="SMART" id="SM00129">
    <property type="entry name" value="KISc"/>
    <property type="match status" value="1"/>
</dbReference>
<feature type="coiled-coil region" evidence="12">
    <location>
        <begin position="592"/>
        <end position="684"/>
    </location>
</feature>
<dbReference type="GO" id="GO:0098793">
    <property type="term" value="C:presynapse"/>
    <property type="evidence" value="ECO:0007669"/>
    <property type="project" value="UniProtKB-ARBA"/>
</dbReference>
<evidence type="ECO:0000256" key="7">
    <source>
        <dbReference type="ARBA" id="ARBA00023054"/>
    </source>
</evidence>
<dbReference type="PRINTS" id="PR00380">
    <property type="entry name" value="KINESINHEAVY"/>
</dbReference>
<dbReference type="InterPro" id="IPR019821">
    <property type="entry name" value="Kinesin_motor_CS"/>
</dbReference>
<dbReference type="InterPro" id="IPR049780">
    <property type="entry name" value="PH_KIFIA_KIFIB"/>
</dbReference>
<dbReference type="SMART" id="SM00233">
    <property type="entry name" value="PH"/>
    <property type="match status" value="1"/>
</dbReference>
<evidence type="ECO:0000259" key="15">
    <source>
        <dbReference type="PROSITE" id="PS50067"/>
    </source>
</evidence>
<gene>
    <name evidence="16" type="primary">Dsim\GD25516</name>
    <name evidence="16" type="ORF">Dsimw501_GD25516</name>
</gene>
<dbReference type="GO" id="GO:0051960">
    <property type="term" value="P:regulation of nervous system development"/>
    <property type="evidence" value="ECO:0007669"/>
    <property type="project" value="UniProtKB-ARBA"/>
</dbReference>
<dbReference type="EMBL" id="CM002911">
    <property type="protein sequence ID" value="KMY94346.1"/>
    <property type="molecule type" value="Genomic_DNA"/>
</dbReference>
<keyword evidence="3" id="KW-0963">Cytoplasm</keyword>
<dbReference type="CDD" id="cd01233">
    <property type="entry name" value="PH_KIFIA_KIFIB"/>
    <property type="match status" value="1"/>
</dbReference>
<dbReference type="InterPro" id="IPR022140">
    <property type="entry name" value="Kinesin-like_KIF1-typ"/>
</dbReference>
<dbReference type="CDD" id="cd01365">
    <property type="entry name" value="KISc_KIF1A_KIF1B"/>
    <property type="match status" value="1"/>
</dbReference>
<dbReference type="Proteomes" id="UP000035880">
    <property type="component" value="Chromosome 2R"/>
</dbReference>
<dbReference type="GO" id="GO:0008582">
    <property type="term" value="P:regulation of synaptic assembly at neuromuscular junction"/>
    <property type="evidence" value="ECO:0007669"/>
    <property type="project" value="UniProtKB-ARBA"/>
</dbReference>
<proteinExistence type="inferred from homology"/>
<feature type="region of interest" description="Disordered" evidence="13">
    <location>
        <begin position="965"/>
        <end position="987"/>
    </location>
</feature>
<dbReference type="GO" id="GO:0021700">
    <property type="term" value="P:developmental maturation"/>
    <property type="evidence" value="ECO:0007669"/>
    <property type="project" value="UniProtKB-ARBA"/>
</dbReference>
<dbReference type="Pfam" id="PF00498">
    <property type="entry name" value="FHA"/>
    <property type="match status" value="1"/>
</dbReference>
<dbReference type="Gene3D" id="6.10.250.2520">
    <property type="match status" value="1"/>
</dbReference>
<dbReference type="SUPFAM" id="SSF50729">
    <property type="entry name" value="PH domain-like"/>
    <property type="match status" value="1"/>
</dbReference>
<dbReference type="InterPro" id="IPR027417">
    <property type="entry name" value="P-loop_NTPase"/>
</dbReference>
<dbReference type="Pfam" id="PF12473">
    <property type="entry name" value="DUF3694"/>
    <property type="match status" value="1"/>
</dbReference>
<dbReference type="InterPro" id="IPR022164">
    <property type="entry name" value="Kinesin-like"/>
</dbReference>
<dbReference type="Gene3D" id="2.30.29.30">
    <property type="entry name" value="Pleckstrin-homology domain (PH domain)/Phosphotyrosine-binding domain (PTB)"/>
    <property type="match status" value="1"/>
</dbReference>
<keyword evidence="9" id="KW-0206">Cytoskeleton</keyword>
<dbReference type="PROSITE" id="PS00411">
    <property type="entry name" value="KINESIN_MOTOR_1"/>
    <property type="match status" value="1"/>
</dbReference>
<evidence type="ECO:0000256" key="11">
    <source>
        <dbReference type="PROSITE-ProRule" id="PRU00283"/>
    </source>
</evidence>
<dbReference type="GO" id="GO:1904115">
    <property type="term" value="C:axon cytoplasm"/>
    <property type="evidence" value="ECO:0007669"/>
    <property type="project" value="GOC"/>
</dbReference>
<feature type="compositionally biased region" description="Basic and acidic residues" evidence="13">
    <location>
        <begin position="977"/>
        <end position="987"/>
    </location>
</feature>
<dbReference type="SUPFAM" id="SSF49879">
    <property type="entry name" value="SMAD/FHA domain"/>
    <property type="match status" value="1"/>
</dbReference>
<evidence type="ECO:0000256" key="13">
    <source>
        <dbReference type="SAM" id="MobiDB-lite"/>
    </source>
</evidence>
<dbReference type="Bgee" id="FBgn0196807">
    <property type="expression patterns" value="Expressed in adult organism and 3 other cell types or tissues"/>
</dbReference>
<reference evidence="16" key="2">
    <citation type="submission" date="2014-06" db="EMBL/GenBank/DDBJ databases">
        <authorList>
            <person name="Hu T."/>
            <person name="Eisen M.B."/>
            <person name="Thornton K.R."/>
            <person name="Andolfatto P."/>
        </authorList>
    </citation>
    <scope>NUCLEOTIDE SEQUENCE</scope>
    <source>
        <strain evidence="16">W501</strain>
    </source>
</reference>
<dbReference type="PROSITE" id="PS50067">
    <property type="entry name" value="KINESIN_MOTOR_2"/>
    <property type="match status" value="1"/>
</dbReference>
<evidence type="ECO:0000256" key="9">
    <source>
        <dbReference type="ARBA" id="ARBA00023212"/>
    </source>
</evidence>
<dbReference type="FunFam" id="2.60.200.20:FF:000001">
    <property type="entry name" value="Kinesin family member 1B"/>
    <property type="match status" value="1"/>
</dbReference>
<feature type="coiled-coil region" evidence="12">
    <location>
        <begin position="359"/>
        <end position="386"/>
    </location>
</feature>
<evidence type="ECO:0000256" key="12">
    <source>
        <dbReference type="SAM" id="Coils"/>
    </source>
</evidence>
<dbReference type="Gene3D" id="3.40.850.10">
    <property type="entry name" value="Kinesin motor domain"/>
    <property type="match status" value="1"/>
</dbReference>
<dbReference type="InterPro" id="IPR011993">
    <property type="entry name" value="PH-like_dom_sf"/>
</dbReference>
<evidence type="ECO:0000256" key="6">
    <source>
        <dbReference type="ARBA" id="ARBA00022840"/>
    </source>
</evidence>
<dbReference type="Pfam" id="PF00225">
    <property type="entry name" value="Kinesin"/>
    <property type="match status" value="1"/>
</dbReference>
<dbReference type="FunFam" id="3.40.850.10:FF:000004">
    <property type="entry name" value="Kinesin-like protein isoform 2"/>
    <property type="match status" value="1"/>
</dbReference>
<dbReference type="GO" id="GO:0005524">
    <property type="term" value="F:ATP binding"/>
    <property type="evidence" value="ECO:0007669"/>
    <property type="project" value="UniProtKB-UniRule"/>
</dbReference>
<evidence type="ECO:0000256" key="8">
    <source>
        <dbReference type="ARBA" id="ARBA00023175"/>
    </source>
</evidence>
<organism evidence="16">
    <name type="scientific">Drosophila simulans</name>
    <name type="common">Fruit fly</name>
    <dbReference type="NCBI Taxonomy" id="7240"/>
    <lineage>
        <taxon>Eukaryota</taxon>
        <taxon>Metazoa</taxon>
        <taxon>Ecdysozoa</taxon>
        <taxon>Arthropoda</taxon>
        <taxon>Hexapoda</taxon>
        <taxon>Insecta</taxon>
        <taxon>Pterygota</taxon>
        <taxon>Neoptera</taxon>
        <taxon>Endopterygota</taxon>
        <taxon>Diptera</taxon>
        <taxon>Brachycera</taxon>
        <taxon>Muscomorpha</taxon>
        <taxon>Ephydroidea</taxon>
        <taxon>Drosophilidae</taxon>
        <taxon>Drosophila</taxon>
        <taxon>Sophophora</taxon>
    </lineage>
</organism>
<keyword evidence="5 11" id="KW-0547">Nucleotide-binding</keyword>
<dbReference type="GO" id="GO:0005874">
    <property type="term" value="C:microtubule"/>
    <property type="evidence" value="ECO:0007669"/>
    <property type="project" value="UniProtKB-KW"/>
</dbReference>
<dbReference type="FunFam" id="2.30.29.30:FF:000204">
    <property type="entry name" value="kinesin-like protein unc-104 isoform X6"/>
    <property type="match status" value="1"/>
</dbReference>
<keyword evidence="4" id="KW-0493">Microtubule</keyword>
<comment type="subcellular location">
    <subcellularLocation>
        <location evidence="1">Cytoplasm</location>
        <location evidence="1">Cytoskeleton</location>
    </subcellularLocation>
</comment>
<dbReference type="Pfam" id="PF12423">
    <property type="entry name" value="KIF1B"/>
    <property type="match status" value="1"/>
</dbReference>
<dbReference type="GO" id="GO:0030425">
    <property type="term" value="C:dendrite"/>
    <property type="evidence" value="ECO:0007669"/>
    <property type="project" value="UniProtKB-ARBA"/>
</dbReference>
<dbReference type="OrthoDB" id="3176171at2759"/>
<feature type="domain" description="PH" evidence="14">
    <location>
        <begin position="1542"/>
        <end position="1640"/>
    </location>
</feature>
<dbReference type="GO" id="GO:0040012">
    <property type="term" value="P:regulation of locomotion"/>
    <property type="evidence" value="ECO:0007669"/>
    <property type="project" value="UniProtKB-ARBA"/>
</dbReference>
<dbReference type="PROSITE" id="PS50003">
    <property type="entry name" value="PH_DOMAIN"/>
    <property type="match status" value="1"/>
</dbReference>
<evidence type="ECO:0000313" key="16">
    <source>
        <dbReference type="EMBL" id="KMY94346.1"/>
    </source>
</evidence>
<dbReference type="InterPro" id="IPR000253">
    <property type="entry name" value="FHA_dom"/>
</dbReference>
<evidence type="ECO:0000256" key="4">
    <source>
        <dbReference type="ARBA" id="ARBA00022701"/>
    </source>
</evidence>
<keyword evidence="6 11" id="KW-0067">ATP-binding</keyword>
<dbReference type="CDD" id="cd22705">
    <property type="entry name" value="FHA_KIF1"/>
    <property type="match status" value="1"/>
</dbReference>
<dbReference type="GO" id="GO:0010975">
    <property type="term" value="P:regulation of neuron projection development"/>
    <property type="evidence" value="ECO:0007669"/>
    <property type="project" value="UniProtKB-ARBA"/>
</dbReference>
<dbReference type="PANTHER" id="PTHR47117">
    <property type="entry name" value="STAR-RELATED LIPID TRANSFER PROTEIN 9"/>
    <property type="match status" value="1"/>
</dbReference>
<evidence type="ECO:0000259" key="14">
    <source>
        <dbReference type="PROSITE" id="PS50003"/>
    </source>
</evidence>
<keyword evidence="8 11" id="KW-0505">Motor protein</keyword>
<evidence type="ECO:0000256" key="1">
    <source>
        <dbReference type="ARBA" id="ARBA00004245"/>
    </source>
</evidence>
<dbReference type="InterPro" id="IPR008984">
    <property type="entry name" value="SMAD_FHA_dom_sf"/>
</dbReference>
<dbReference type="GO" id="GO:0008017">
    <property type="term" value="F:microtubule binding"/>
    <property type="evidence" value="ECO:0007669"/>
    <property type="project" value="InterPro"/>
</dbReference>
<dbReference type="GO" id="GO:0051222">
    <property type="term" value="P:positive regulation of protein transport"/>
    <property type="evidence" value="ECO:0007669"/>
    <property type="project" value="UniProtKB-ARBA"/>
</dbReference>
<dbReference type="InterPro" id="IPR032405">
    <property type="entry name" value="Kinesin_assoc"/>
</dbReference>
<feature type="domain" description="Kinesin motor" evidence="15">
    <location>
        <begin position="3"/>
        <end position="351"/>
    </location>
</feature>
<reference evidence="16" key="1">
    <citation type="journal article" date="2013" name="Genome Res.">
        <title>A second-generation assembly of the Drosophila simulans genome provides new insights into patterns of lineage-specific divergence.</title>
        <authorList>
            <person name="Hu T.T."/>
            <person name="Eisen M.B."/>
            <person name="Thornton K.R."/>
            <person name="Andolfatto P."/>
        </authorList>
    </citation>
    <scope>NUCLEOTIDE SEQUENCE [LARGE SCALE GENOMIC DNA]</scope>
    <source>
        <strain evidence="16">W501</strain>
    </source>
</reference>
<sequence>MSSVKVAVRVRPFNSREIARESKCIIEMAGATTAITNPKVPPNTSDSVKRFNFDYSYWSHDHHDADFSTQSMVYKDIGEEMLQHSFDGYNVCIFAYGQTGAGKSYTMMGRQEEQQEGIIPMICKDLFTRIQDTETDDLKYSVEVSYMEIYCERVRDLLNPKNKGNLRVREHPLLGPYVEDLSKLAVTDYQDIHDLIDEGNKARTVAATNMNETSSRSHAVFTIFFTQRRHDLMTNLTTEKVSKISLVDLAGSERADSTGAKGTRLKEGANINKSLTTLGKVISALAEVASKKKNAKKADFIPYRDSALTWLLRENLGGNSKTAMIAAISPADINYDETLSTLRYADRAKQIVCKAVVNEDANAKLIRELKEEIQKLRDLLKAEGIEVQEGPDGKVVCEKRDANKDELTKSTVIKSPTKSRNRNGSTTEMAVDQLQASEKLIAELNETWEEKLKRTEEIRVQREAVFAEMGVAVKEDGITVGVFSPKKTPHLVNLNEDPNLSECLLYYIKEGLTRLGTHEANVPQDIQLSGSHILKEHCTFENKNSTVTLLPHKDAIIYVNGRKLVEPEVLKTGSRVILGKNHVFRFTNPEQARELRDKIETENEAENEVEKTDTQQVDWNFAQCELLEKQGIDLKAEMKKRLDNLEEQYKREKLQADQQFEEQRKTYEARIDALQKQVEEQSMTMSMYSSYSPEDFHQEEDVYTNPMYESCWTAREAGLAAWAFRKWRYHQFTSLRDDLWGNAIFLKEANAISVELKKKVQFQFTLLTDTLYSPLPPELASTVAPLHQEDEFGAPPVSKTLVAVEVTDTKNGATHHWSLEKLRQRLELMREMYHNEAEMSPTSPDYNVESLTGGDPFYDRFPWFRMVGRSFIYLSNLLYPVPLVHKVAIVNERGDVRGYLRIAVQPVLDEESIDFNNGVKQSARLVFNEDDAKPKYRALNEKDDVQRYIDNGGLDSKLEELEDVDSGRGIDSNSASECHENSEEPGEHLQVGKEFTFRVTVLQATGIGAEYADIFCQFNFLHRHEEAFSTEPVKNSASGAPLGFYHVQNITVPVTKSFIEYLKTQPIMFKIFGHYQTHPLHKDAKQEFVSRPPPRRMLPPSIPISQPVRSPKFGPLPCAPTSTVLAKHDVLVWFEICELAPNGEYVPSVVEHSDDLPCRGLFLLHQGIQRRIRITIVHEPTTEVKWKDINELVVGRIRNTPESSDEQDEDACVLSLGLFPGEALEVPGDDRSFYRFEAAWDSSLHNSALLNRVSQGGETIYITLSAYLELENCARPAIITKDLSMVIYGRDARTGPRSLKHLFSGQYRNPEANRLTGVYELALRRASEAGSPGVQRRQRRVLDTSSTYVRGEENLHGWRPRGDSLIFDHQWELEKLTRLEEVGRMRHLLLLRERLGMDTNPNPTTKTEKDVCNLAARAATSPVHMVIPQSPQTPVKDPQQIIPEREYNQREQDLMLKCLKLVQGRYTKSEANDTQTQSDVSPSDEGCADMTVSCISSNSMELCSPDRADAPNGWEAPAPATQPALPLRLYVPELEEIRVSPVVARKGLLNVLEHGGSGWKKRWVIVRRPYVFIYRSEKDPVERAVLNLATAHVECSEDQAAMVKIPNTFSVVTKHRGYLLQTLGDKEVHDWLYAINPLLAGQIKSRLARRTLEPASQTASQIQATNAANANSASK</sequence>
<dbReference type="Gene3D" id="2.60.200.20">
    <property type="match status" value="1"/>
</dbReference>
<comment type="similarity">
    <text evidence="11">Belongs to the TRAFAC class myosin-kinesin ATPase superfamily. Kinesin family.</text>
</comment>
<keyword evidence="7 12" id="KW-0175">Coiled coil</keyword>
<dbReference type="InterPro" id="IPR001849">
    <property type="entry name" value="PH_domain"/>
</dbReference>
<dbReference type="Pfam" id="PF16183">
    <property type="entry name" value="Kinesin_assoc"/>
    <property type="match status" value="1"/>
</dbReference>
<protein>
    <recommendedName>
        <fullName evidence="2">Kinesin-like protein unc-104</fullName>
    </recommendedName>
</protein>
<dbReference type="InterPro" id="IPR036961">
    <property type="entry name" value="Kinesin_motor_dom_sf"/>
</dbReference>
<dbReference type="GO" id="GO:0016192">
    <property type="term" value="P:vesicle-mediated transport"/>
    <property type="evidence" value="ECO:0007669"/>
    <property type="project" value="UniProtKB-ARBA"/>
</dbReference>
<evidence type="ECO:0000256" key="5">
    <source>
        <dbReference type="ARBA" id="ARBA00022741"/>
    </source>
</evidence>
<feature type="binding site" evidence="11">
    <location>
        <begin position="97"/>
        <end position="104"/>
    </location>
    <ligand>
        <name>ATP</name>
        <dbReference type="ChEBI" id="CHEBI:30616"/>
    </ligand>
</feature>
<accession>A0A0J9REJ2</accession>
<evidence type="ECO:0000256" key="10">
    <source>
        <dbReference type="ARBA" id="ARBA00056070"/>
    </source>
</evidence>
<reference evidence="16" key="3">
    <citation type="submission" date="2015-04" db="EMBL/GenBank/DDBJ databases">
        <authorList>
            <consortium name="FlyBase"/>
        </authorList>
    </citation>
    <scope>NUCLEOTIDE SEQUENCE</scope>
    <source>
        <strain evidence="16">W501</strain>
    </source>
</reference>
<name>A0A0J9REJ2_DROSI</name>
<dbReference type="SMART" id="SM00240">
    <property type="entry name" value="FHA"/>
    <property type="match status" value="1"/>
</dbReference>
<dbReference type="SUPFAM" id="SSF52540">
    <property type="entry name" value="P-loop containing nucleoside triphosphate hydrolases"/>
    <property type="match status" value="1"/>
</dbReference>
<dbReference type="GO" id="GO:0003777">
    <property type="term" value="F:microtubule motor activity"/>
    <property type="evidence" value="ECO:0007669"/>
    <property type="project" value="InterPro"/>
</dbReference>